<evidence type="ECO:0000313" key="9">
    <source>
        <dbReference type="EMBL" id="PVD27434.1"/>
    </source>
</evidence>
<dbReference type="SMART" id="SM00032">
    <property type="entry name" value="CCP"/>
    <property type="match status" value="3"/>
</dbReference>
<keyword evidence="1 3" id="KW-0420">Kringle</keyword>
<evidence type="ECO:0000259" key="8">
    <source>
        <dbReference type="PROSITE" id="PS50923"/>
    </source>
</evidence>
<dbReference type="EMBL" id="PZQS01000007">
    <property type="protein sequence ID" value="PVD27434.1"/>
    <property type="molecule type" value="Genomic_DNA"/>
</dbReference>
<dbReference type="OrthoDB" id="1915767at2759"/>
<sequence length="580" mass="65471">MGQKWLLWFLALSPISLSVVVHTQSSDSSLLSMFTTEISTSNPKVSMTQTEPTATSHHRRTTQGDCDGPPQPQWRTNVTFSGWKHGDVAIYTCKLTTDVYVKGTTTVVCKDGDAWSSDSPHNKEDKYKDDNVYTVDGSKMAAGSYCRVFADDHPSAWCYTTSNQTQRDDCDVPRCDVAHDCDGPPRPLWRTHVTYSGWKHGDVANYTCNVSSDVYVKGTTTVVCKDGDAWSSDSPHNKEDKYKDDNVYTVDGSKMAAGSYCRVFADDHPSAWCYTTSNQTQRDDCDVPRCDAVHDCKGPPRQQLRTRMTYSGWKHGDVAIYTCNVTSDVWGPVYKGSLNRTKMGFDCNAWTSDIPHIKGAMYKDDNIYTVDGSKSAAGSYCRTFADEEPSAWCYTTNTYTKWDECDVPRCDDVLDCEGPPLPYPRTNVTYSGWKHGDVATYTCKYKSDVFILGKTAMKCEYGTWEEPTIVCAPTTCWYTHWKWGPVYKGSLNKTKMGFDCNAWTRDSPHTKDEIYKQDYFYFVDGSKAAAGSYCRIFRDDYPSTWCYTTNTYTKWDDCDVPRCDDVRGRGDNSTPVQPTI</sequence>
<evidence type="ECO:0000256" key="1">
    <source>
        <dbReference type="ARBA" id="ARBA00022572"/>
    </source>
</evidence>
<feature type="signal peptide" evidence="6">
    <location>
        <begin position="1"/>
        <end position="18"/>
    </location>
</feature>
<evidence type="ECO:0000259" key="7">
    <source>
        <dbReference type="PROSITE" id="PS50070"/>
    </source>
</evidence>
<dbReference type="Pfam" id="PF00051">
    <property type="entry name" value="Kringle"/>
    <property type="match status" value="2"/>
</dbReference>
<keyword evidence="6" id="KW-0732">Signal</keyword>
<dbReference type="STRING" id="400727.A0A2T7P1Z6"/>
<feature type="domain" description="Kringle" evidence="7">
    <location>
        <begin position="484"/>
        <end position="563"/>
    </location>
</feature>
<proteinExistence type="predicted"/>
<feature type="domain" description="Kringle" evidence="7">
    <location>
        <begin position="114"/>
        <end position="175"/>
    </location>
</feature>
<dbReference type="Gene3D" id="2.40.20.10">
    <property type="entry name" value="Plasminogen Kringle 4"/>
    <property type="match status" value="4"/>
</dbReference>
<dbReference type="AlphaFoldDB" id="A0A2T7P1Z6"/>
<dbReference type="InterPro" id="IPR000436">
    <property type="entry name" value="Sushi_SCR_CCP_dom"/>
</dbReference>
<dbReference type="InterPro" id="IPR050759">
    <property type="entry name" value="Serine_protease_kringle"/>
</dbReference>
<name>A0A2T7P1Z6_POMCA</name>
<feature type="domain" description="Sushi" evidence="8">
    <location>
        <begin position="414"/>
        <end position="473"/>
    </location>
</feature>
<organism evidence="9 10">
    <name type="scientific">Pomacea canaliculata</name>
    <name type="common">Golden apple snail</name>
    <dbReference type="NCBI Taxonomy" id="400727"/>
    <lineage>
        <taxon>Eukaryota</taxon>
        <taxon>Metazoa</taxon>
        <taxon>Spiralia</taxon>
        <taxon>Lophotrochozoa</taxon>
        <taxon>Mollusca</taxon>
        <taxon>Gastropoda</taxon>
        <taxon>Caenogastropoda</taxon>
        <taxon>Architaenioglossa</taxon>
        <taxon>Ampullarioidea</taxon>
        <taxon>Ampullariidae</taxon>
        <taxon>Pomacea</taxon>
    </lineage>
</organism>
<keyword evidence="2 4" id="KW-1015">Disulfide bond</keyword>
<dbReference type="PROSITE" id="PS50923">
    <property type="entry name" value="SUSHI"/>
    <property type="match status" value="2"/>
</dbReference>
<evidence type="ECO:0000256" key="5">
    <source>
        <dbReference type="SAM" id="MobiDB-lite"/>
    </source>
</evidence>
<feature type="disulfide bond" evidence="4">
    <location>
        <begin position="181"/>
        <end position="224"/>
    </location>
</feature>
<comment type="caution">
    <text evidence="9">The sequence shown here is derived from an EMBL/GenBank/DDBJ whole genome shotgun (WGS) entry which is preliminary data.</text>
</comment>
<dbReference type="PROSITE" id="PS50070">
    <property type="entry name" value="KRINGLE_2"/>
    <property type="match status" value="4"/>
</dbReference>
<dbReference type="InterPro" id="IPR038178">
    <property type="entry name" value="Kringle_sf"/>
</dbReference>
<evidence type="ECO:0000313" key="10">
    <source>
        <dbReference type="Proteomes" id="UP000245119"/>
    </source>
</evidence>
<dbReference type="SMART" id="SM00130">
    <property type="entry name" value="KR"/>
    <property type="match status" value="1"/>
</dbReference>
<feature type="domain" description="Kringle" evidence="7">
    <location>
        <begin position="331"/>
        <end position="410"/>
    </location>
</feature>
<feature type="domain" description="Kringle" evidence="7">
    <location>
        <begin position="229"/>
        <end position="290"/>
    </location>
</feature>
<dbReference type="SUPFAM" id="SSF57535">
    <property type="entry name" value="Complement control module/SCR domain"/>
    <property type="match status" value="3"/>
</dbReference>
<gene>
    <name evidence="9" type="ORF">C0Q70_12592</name>
</gene>
<comment type="caution">
    <text evidence="3">Lacks conserved residue(s) required for the propagation of feature annotation.</text>
</comment>
<dbReference type="PANTHER" id="PTHR24261:SF7">
    <property type="entry name" value="KRINGLE DOMAIN-CONTAINING PROTEIN"/>
    <property type="match status" value="1"/>
</dbReference>
<feature type="chain" id="PRO_5015605785" description="Sushi domain-containing protein" evidence="6">
    <location>
        <begin position="19"/>
        <end position="580"/>
    </location>
</feature>
<dbReference type="InterPro" id="IPR013806">
    <property type="entry name" value="Kringle-like"/>
</dbReference>
<evidence type="ECO:0000256" key="6">
    <source>
        <dbReference type="SAM" id="SignalP"/>
    </source>
</evidence>
<evidence type="ECO:0000256" key="3">
    <source>
        <dbReference type="PROSITE-ProRule" id="PRU00121"/>
    </source>
</evidence>
<dbReference type="InterPro" id="IPR035976">
    <property type="entry name" value="Sushi/SCR/CCP_sf"/>
</dbReference>
<feature type="disulfide bond" evidence="4">
    <location>
        <begin position="416"/>
        <end position="459"/>
    </location>
</feature>
<dbReference type="SUPFAM" id="SSF57440">
    <property type="entry name" value="Kringle-like"/>
    <property type="match status" value="4"/>
</dbReference>
<evidence type="ECO:0008006" key="11">
    <source>
        <dbReference type="Google" id="ProtNLM"/>
    </source>
</evidence>
<feature type="region of interest" description="Disordered" evidence="5">
    <location>
        <begin position="42"/>
        <end position="73"/>
    </location>
</feature>
<keyword evidence="10" id="KW-1185">Reference proteome</keyword>
<feature type="compositionally biased region" description="Polar residues" evidence="5">
    <location>
        <begin position="42"/>
        <end position="55"/>
    </location>
</feature>
<evidence type="ECO:0000256" key="2">
    <source>
        <dbReference type="ARBA" id="ARBA00023157"/>
    </source>
</evidence>
<evidence type="ECO:0000256" key="4">
    <source>
        <dbReference type="PROSITE-ProRule" id="PRU00302"/>
    </source>
</evidence>
<dbReference type="Proteomes" id="UP000245119">
    <property type="component" value="Linkage Group LG7"/>
</dbReference>
<reference evidence="9 10" key="1">
    <citation type="submission" date="2018-04" db="EMBL/GenBank/DDBJ databases">
        <title>The genome of golden apple snail Pomacea canaliculata provides insight into stress tolerance and invasive adaptation.</title>
        <authorList>
            <person name="Liu C."/>
            <person name="Liu B."/>
            <person name="Ren Y."/>
            <person name="Zhang Y."/>
            <person name="Wang H."/>
            <person name="Li S."/>
            <person name="Jiang F."/>
            <person name="Yin L."/>
            <person name="Zhang G."/>
            <person name="Qian W."/>
            <person name="Fan W."/>
        </authorList>
    </citation>
    <scope>NUCLEOTIDE SEQUENCE [LARGE SCALE GENOMIC DNA]</scope>
    <source>
        <strain evidence="9">SZHN2017</strain>
        <tissue evidence="9">Muscle</tissue>
    </source>
</reference>
<accession>A0A2T7P1Z6</accession>
<dbReference type="InterPro" id="IPR000001">
    <property type="entry name" value="Kringle"/>
</dbReference>
<feature type="domain" description="Sushi" evidence="8">
    <location>
        <begin position="179"/>
        <end position="239"/>
    </location>
</feature>
<dbReference type="PANTHER" id="PTHR24261">
    <property type="entry name" value="PLASMINOGEN-RELATED"/>
    <property type="match status" value="1"/>
</dbReference>
<protein>
    <recommendedName>
        <fullName evidence="11">Sushi domain-containing protein</fullName>
    </recommendedName>
</protein>
<keyword evidence="4" id="KW-0768">Sushi</keyword>